<evidence type="ECO:0000313" key="4">
    <source>
        <dbReference type="EMBL" id="MBW7452509.1"/>
    </source>
</evidence>
<organism evidence="4 5">
    <name type="scientific">Paenibacillus sepulcri</name>
    <dbReference type="NCBI Taxonomy" id="359917"/>
    <lineage>
        <taxon>Bacteria</taxon>
        <taxon>Bacillati</taxon>
        <taxon>Bacillota</taxon>
        <taxon>Bacilli</taxon>
        <taxon>Bacillales</taxon>
        <taxon>Paenibacillaceae</taxon>
        <taxon>Paenibacillus</taxon>
    </lineage>
</organism>
<dbReference type="EMBL" id="JAHZIK010000003">
    <property type="protein sequence ID" value="MBW7452509.1"/>
    <property type="molecule type" value="Genomic_DNA"/>
</dbReference>
<evidence type="ECO:0000256" key="1">
    <source>
        <dbReference type="ARBA" id="ARBA00022723"/>
    </source>
</evidence>
<dbReference type="Gene3D" id="1.25.40.10">
    <property type="entry name" value="Tetratricopeptide repeat domain"/>
    <property type="match status" value="1"/>
</dbReference>
<dbReference type="PANTHER" id="PTHR45953:SF1">
    <property type="entry name" value="IDURONATE 2-SULFATASE"/>
    <property type="match status" value="1"/>
</dbReference>
<dbReference type="InterPro" id="IPR000917">
    <property type="entry name" value="Sulfatase_N"/>
</dbReference>
<reference evidence="4 5" key="1">
    <citation type="submission" date="2021-07" db="EMBL/GenBank/DDBJ databases">
        <title>Paenibacillus radiodurans sp. nov., isolated from the southeastern edge of Tengger Desert.</title>
        <authorList>
            <person name="Zhang G."/>
        </authorList>
    </citation>
    <scope>NUCLEOTIDE SEQUENCE [LARGE SCALE GENOMIC DNA]</scope>
    <source>
        <strain evidence="4 5">CCM 7311</strain>
    </source>
</reference>
<keyword evidence="2" id="KW-0378">Hydrolase</keyword>
<keyword evidence="1" id="KW-0479">Metal-binding</keyword>
<evidence type="ECO:0000313" key="5">
    <source>
        <dbReference type="Proteomes" id="UP001519887"/>
    </source>
</evidence>
<comment type="caution">
    <text evidence="4">The sequence shown here is derived from an EMBL/GenBank/DDBJ whole genome shotgun (WGS) entry which is preliminary data.</text>
</comment>
<dbReference type="InterPro" id="IPR017850">
    <property type="entry name" value="Alkaline_phosphatase_core_sf"/>
</dbReference>
<sequence>METTQNVKEQLNYLKSLSHEISIHLNQNRLAEAQEKIAEYLTYSTDTEIYSLQATWHYQNGEYDKTLNILLEGLQKFPYNFEINFNLGIIYEALGRPEEGLRYLAFAVKISRNQEEKEECIESIKKITAQIIRSPQNNEKINEVKKILSSVDAREFPLDQNRESMIRNVMNKGTSDEYMLNMYKSFQVSNIANDTRLYFKTEMFKGTTVVGEAEIDIKTPSMIPLSLIAAQTKVDFWINNRQYSFSEKVLHINKYHYIRLDETGTLKITANKNIFVGTPIPLEDKSKAPKLVLKVFIDGLSYKFLEQHGLENIMPNTYAFFKKGFTAANCYATSEWTLPSKASINTGKYSYKHKMLHPSSCVSIEKYNKLMAEYFKESGLFTANINNNWRTTPTFGYYKGFDRIVYQNMLGGMDCKQVITEAIEHLEAFHMKNNYLSISLMDLHCVPDEIEDNLYSQMNTDILYRLGNKNQGETSVQTKYDENKIVKYYEEIKRLDIFLGILYDFITKKYVDEDIVVLMHSDHGQTFLERDNSILHDSRRKIPLMLRGRDVPEMMSHELIEAVDILPILMKLCGNEIPTDIDGKLPYCFGGVEERKYAMTQLIHPGQKYQVAISDDQHIFQFETTDNVLNDMTVSLEQFNTVLLNKNSKVDETAMYREKSDLFERVVFENSKDLLRWNK</sequence>
<dbReference type="Gene3D" id="3.40.720.10">
    <property type="entry name" value="Alkaline Phosphatase, subunit A"/>
    <property type="match status" value="1"/>
</dbReference>
<dbReference type="SMART" id="SM00028">
    <property type="entry name" value="TPR"/>
    <property type="match status" value="2"/>
</dbReference>
<dbReference type="InterPro" id="IPR011990">
    <property type="entry name" value="TPR-like_helical_dom_sf"/>
</dbReference>
<gene>
    <name evidence="4" type="ORF">K0U00_00450</name>
</gene>
<proteinExistence type="predicted"/>
<dbReference type="SUPFAM" id="SSF48452">
    <property type="entry name" value="TPR-like"/>
    <property type="match status" value="1"/>
</dbReference>
<evidence type="ECO:0000259" key="3">
    <source>
        <dbReference type="Pfam" id="PF00884"/>
    </source>
</evidence>
<accession>A0ABS7BV28</accession>
<dbReference type="Pfam" id="PF00884">
    <property type="entry name" value="Sulfatase"/>
    <property type="match status" value="1"/>
</dbReference>
<dbReference type="SUPFAM" id="SSF53649">
    <property type="entry name" value="Alkaline phosphatase-like"/>
    <property type="match status" value="1"/>
</dbReference>
<dbReference type="Proteomes" id="UP001519887">
    <property type="component" value="Unassembled WGS sequence"/>
</dbReference>
<name>A0ABS7BV28_9BACL</name>
<protein>
    <submittedName>
        <fullName evidence="4">Sulfatase-like hydrolase/transferase</fullName>
    </submittedName>
</protein>
<evidence type="ECO:0000256" key="2">
    <source>
        <dbReference type="ARBA" id="ARBA00022801"/>
    </source>
</evidence>
<dbReference type="RefSeq" id="WP_210038984.1">
    <property type="nucleotide sequence ID" value="NZ_JBHLVU010000043.1"/>
</dbReference>
<dbReference type="InterPro" id="IPR019734">
    <property type="entry name" value="TPR_rpt"/>
</dbReference>
<dbReference type="PANTHER" id="PTHR45953">
    <property type="entry name" value="IDURONATE 2-SULFATASE"/>
    <property type="match status" value="1"/>
</dbReference>
<feature type="domain" description="Sulfatase N-terminal" evidence="3">
    <location>
        <begin position="292"/>
        <end position="574"/>
    </location>
</feature>
<keyword evidence="5" id="KW-1185">Reference proteome</keyword>